<dbReference type="EMBL" id="BAABDU010000003">
    <property type="protein sequence ID" value="GAA3758426.1"/>
    <property type="molecule type" value="Genomic_DNA"/>
</dbReference>
<name>A0ABP7G979_9FLAO</name>
<gene>
    <name evidence="1" type="ORF">GCM10022423_06070</name>
</gene>
<reference evidence="2" key="1">
    <citation type="journal article" date="2019" name="Int. J. Syst. Evol. Microbiol.">
        <title>The Global Catalogue of Microorganisms (GCM) 10K type strain sequencing project: providing services to taxonomists for standard genome sequencing and annotation.</title>
        <authorList>
            <consortium name="The Broad Institute Genomics Platform"/>
            <consortium name="The Broad Institute Genome Sequencing Center for Infectious Disease"/>
            <person name="Wu L."/>
            <person name="Ma J."/>
        </authorList>
    </citation>
    <scope>NUCLEOTIDE SEQUENCE [LARGE SCALE GENOMIC DNA]</scope>
    <source>
        <strain evidence="2">JCM 17337</strain>
    </source>
</reference>
<evidence type="ECO:0000313" key="2">
    <source>
        <dbReference type="Proteomes" id="UP001500748"/>
    </source>
</evidence>
<organism evidence="1 2">
    <name type="scientific">Flavobacterium ginsengiterrae</name>
    <dbReference type="NCBI Taxonomy" id="871695"/>
    <lineage>
        <taxon>Bacteria</taxon>
        <taxon>Pseudomonadati</taxon>
        <taxon>Bacteroidota</taxon>
        <taxon>Flavobacteriia</taxon>
        <taxon>Flavobacteriales</taxon>
        <taxon>Flavobacteriaceae</taxon>
        <taxon>Flavobacterium</taxon>
    </lineage>
</organism>
<comment type="caution">
    <text evidence="1">The sequence shown here is derived from an EMBL/GenBank/DDBJ whole genome shotgun (WGS) entry which is preliminary data.</text>
</comment>
<protein>
    <submittedName>
        <fullName evidence="1">Uncharacterized protein</fullName>
    </submittedName>
</protein>
<dbReference type="Proteomes" id="UP001500748">
    <property type="component" value="Unassembled WGS sequence"/>
</dbReference>
<evidence type="ECO:0000313" key="1">
    <source>
        <dbReference type="EMBL" id="GAA3758426.1"/>
    </source>
</evidence>
<accession>A0ABP7G979</accession>
<dbReference type="RefSeq" id="WP_345140103.1">
    <property type="nucleotide sequence ID" value="NZ_BAABDU010000003.1"/>
</dbReference>
<keyword evidence="2" id="KW-1185">Reference proteome</keyword>
<sequence length="141" mass="16600">MAEFTGVFYGFYSNKSIDIVFDALKRKIVEMGYLYRYNKFKEEESLFTYRNSAMLQQHEKEGYNLGKNNEGCFCIEAKKVNLNGKALLTKLDEYSGFDPYEIEFLFNNIYYYFLILPESVENSDFCAKIKNDLTNVINQIN</sequence>
<proteinExistence type="predicted"/>